<accession>A0ABR5F020</accession>
<dbReference type="CDD" id="cd00085">
    <property type="entry name" value="HNHc"/>
    <property type="match status" value="1"/>
</dbReference>
<dbReference type="Proteomes" id="UP000035425">
    <property type="component" value="Unassembled WGS sequence"/>
</dbReference>
<dbReference type="InterPro" id="IPR002711">
    <property type="entry name" value="HNH"/>
</dbReference>
<dbReference type="PANTHER" id="PTHR32097">
    <property type="entry name" value="CAMP-BINDING PROTEIN 1-RELATED"/>
    <property type="match status" value="1"/>
</dbReference>
<dbReference type="InterPro" id="IPR029024">
    <property type="entry name" value="TerB-like"/>
</dbReference>
<dbReference type="RefSeq" id="WP_047224669.1">
    <property type="nucleotide sequence ID" value="NZ_JWIO01000045.1"/>
</dbReference>
<sequence length="537" mass="59297">MTLTPTLPKGANIAVPSTRLRAAISWEGGQSIDVCALLLTQLGKVRSDADFVFYNQPMHFSGSVRLGTVASPVATLDVSLPDLEEEITRVVLAGSVDEGTFDDLSHLRIALTDDTGRPLTEFRMNDRAGITCLVFGELYRRADQWKFRAIGQGWNTGLAGLATDYGISVEEDSPQPAEVVSTPQARRADWYPDGNDFSILRWWNGAAWTEESTPGYSETSTKCGRCGGRKKKKLLSSDPPTCTPCEDTARFVLANWRIKVEEALRDQEPSGQRWEALWAELRYHRIAESKGQDIFRTLAFAHLERIVAFAFADGIIEPAEIAGFEDAARQLQLSGRAVDLMRARLQRGLVLTRLREGELPRLQSETLHLEIGEIVHLDTYAIHVRQLASGPKHTRGRLVATNRKLRFVSESGGTELAWTKIMEVAFQRGSLVVSTTASRGGGTYHVEDAEYAAEVLSTTLKIAKRLVIAPGRRDSRAIPPAIKAEVWQRDGGVCVQCGASEYLEFDHIIPHSRGGATSVGNLQLLCRRCNLEKGARI</sequence>
<dbReference type="SMART" id="SM00507">
    <property type="entry name" value="HNHc"/>
    <property type="match status" value="1"/>
</dbReference>
<feature type="domain" description="HNH nuclease" evidence="2">
    <location>
        <begin position="481"/>
        <end position="531"/>
    </location>
</feature>
<dbReference type="Pfam" id="PF01844">
    <property type="entry name" value="HNH"/>
    <property type="match status" value="1"/>
</dbReference>
<dbReference type="Pfam" id="PF02342">
    <property type="entry name" value="TerD"/>
    <property type="match status" value="1"/>
</dbReference>
<name>A0ABR5F020_9ACTN</name>
<dbReference type="InterPro" id="IPR003325">
    <property type="entry name" value="TerD"/>
</dbReference>
<dbReference type="Gene3D" id="2.60.60.30">
    <property type="entry name" value="sav2460 like domains"/>
    <property type="match status" value="1"/>
</dbReference>
<protein>
    <submittedName>
        <fullName evidence="3">Tellurium resistance protein TerE</fullName>
    </submittedName>
</protein>
<keyword evidence="4" id="KW-1185">Reference proteome</keyword>
<organism evidence="3 4">
    <name type="scientific">Protofrankia coriariae</name>
    <dbReference type="NCBI Taxonomy" id="1562887"/>
    <lineage>
        <taxon>Bacteria</taxon>
        <taxon>Bacillati</taxon>
        <taxon>Actinomycetota</taxon>
        <taxon>Actinomycetes</taxon>
        <taxon>Frankiales</taxon>
        <taxon>Frankiaceae</taxon>
        <taxon>Protofrankia</taxon>
    </lineage>
</organism>
<comment type="caution">
    <text evidence="3">The sequence shown here is derived from an EMBL/GenBank/DDBJ whole genome shotgun (WGS) entry which is preliminary data.</text>
</comment>
<dbReference type="InterPro" id="IPR003615">
    <property type="entry name" value="HNH_nuc"/>
</dbReference>
<evidence type="ECO:0000313" key="3">
    <source>
        <dbReference type="EMBL" id="KLL10049.1"/>
    </source>
</evidence>
<dbReference type="InterPro" id="IPR018929">
    <property type="entry name" value="DUF2510"/>
</dbReference>
<dbReference type="EMBL" id="JWIO01000045">
    <property type="protein sequence ID" value="KLL10049.1"/>
    <property type="molecule type" value="Genomic_DNA"/>
</dbReference>
<dbReference type="Gene3D" id="1.10.30.50">
    <property type="match status" value="1"/>
</dbReference>
<evidence type="ECO:0000313" key="4">
    <source>
        <dbReference type="Proteomes" id="UP000035425"/>
    </source>
</evidence>
<evidence type="ECO:0000259" key="2">
    <source>
        <dbReference type="SMART" id="SM00507"/>
    </source>
</evidence>
<dbReference type="InterPro" id="IPR051324">
    <property type="entry name" value="Stress/Tellurium_Resist"/>
</dbReference>
<dbReference type="Pfam" id="PF10708">
    <property type="entry name" value="DUF2510"/>
    <property type="match status" value="1"/>
</dbReference>
<comment type="similarity">
    <text evidence="1">Belongs to the CAPAB/TerDEXZ family.</text>
</comment>
<dbReference type="SUPFAM" id="SSF158682">
    <property type="entry name" value="TerB-like"/>
    <property type="match status" value="1"/>
</dbReference>
<reference evidence="3 4" key="1">
    <citation type="submission" date="2014-12" db="EMBL/GenBank/DDBJ databases">
        <title>Frankia sp. BMG5.1 draft genome.</title>
        <authorList>
            <person name="Gtari M."/>
            <person name="Ghodhbane-Gtari F."/>
            <person name="Nouioui I."/>
            <person name="Ktari A."/>
            <person name="Hezbri K."/>
            <person name="Mimouni W."/>
            <person name="Sbissi I."/>
            <person name="Ayari A."/>
            <person name="Yamanaka T."/>
            <person name="Normand P."/>
            <person name="Tisa L.S."/>
            <person name="Boudabous A."/>
        </authorList>
    </citation>
    <scope>NUCLEOTIDE SEQUENCE [LARGE SCALE GENOMIC DNA]</scope>
    <source>
        <strain evidence="3 4">BMG5.1</strain>
    </source>
</reference>
<gene>
    <name evidence="3" type="ORF">FrCorBMG51_20635</name>
</gene>
<proteinExistence type="inferred from homology"/>
<dbReference type="CDD" id="cd06974">
    <property type="entry name" value="TerD_like"/>
    <property type="match status" value="1"/>
</dbReference>
<evidence type="ECO:0000256" key="1">
    <source>
        <dbReference type="ARBA" id="ARBA00008775"/>
    </source>
</evidence>
<dbReference type="PANTHER" id="PTHR32097:SF4">
    <property type="entry name" value="GENERAL STRESS PROTEIN 16U"/>
    <property type="match status" value="1"/>
</dbReference>